<dbReference type="RefSeq" id="WP_126599064.1">
    <property type="nucleotide sequence ID" value="NZ_LR134510.1"/>
</dbReference>
<proteinExistence type="predicted"/>
<protein>
    <submittedName>
        <fullName evidence="2">Adenylate cyclase</fullName>
        <ecNumber evidence="2">4.6.1.1</ecNumber>
    </submittedName>
</protein>
<dbReference type="GO" id="GO:0006171">
    <property type="term" value="P:cAMP biosynthetic process"/>
    <property type="evidence" value="ECO:0007669"/>
    <property type="project" value="InterPro"/>
</dbReference>
<evidence type="ECO:0000313" key="3">
    <source>
        <dbReference type="Proteomes" id="UP000279799"/>
    </source>
</evidence>
<dbReference type="GO" id="GO:0004016">
    <property type="term" value="F:adenylate cyclase activity"/>
    <property type="evidence" value="ECO:0007669"/>
    <property type="project" value="UniProtKB-EC"/>
</dbReference>
<dbReference type="KEGG" id="adp:NCTC12871_00718"/>
<dbReference type="Pfam" id="PF01295">
    <property type="entry name" value="Adenylate_cycl"/>
    <property type="match status" value="1"/>
</dbReference>
<dbReference type="PANTHER" id="PTHR38760:SF1">
    <property type="entry name" value="ADENYLATE CYCLASE"/>
    <property type="match status" value="1"/>
</dbReference>
<keyword evidence="3" id="KW-1185">Reference proteome</keyword>
<reference evidence="2 3" key="1">
    <citation type="submission" date="2018-12" db="EMBL/GenBank/DDBJ databases">
        <authorList>
            <consortium name="Pathogen Informatics"/>
        </authorList>
    </citation>
    <scope>NUCLEOTIDE SEQUENCE [LARGE SCALE GENOMIC DNA]</scope>
    <source>
        <strain evidence="2 3">NCTC12871</strain>
    </source>
</reference>
<sequence>MILNLEFDIEEAKRRVNKLDKLRLTRAIENTPPEVRTVLELLPVFLHYNHPSLIGYVKGCPHGIYNFTPTRSQQISLHKHFFNHENVSYFSFPELKQHTGQAFLGLYAMGSVSTITQTPNSDLDIWLCERQDFSGEERKLLRRKIKLIQQWASKLKVKISLYLVNQKRFRKAFYAKPLSAEKDDSGSAQYMLLLEEFYRTAIRLAGNPLLWLHLPVEEKDYESYVHQLVSHGQIKLRDWVDFGGLDGLSANEYFGATLWQLYKGIDSPYKSALKILLLESYSAQYPNTHLISQEFKKRLHSGDEDYHYDAYLCMLEHVSRYLTKKQDQDRLEFAYRCFYLKIAENLRYKRAAMNNWRIRYAKKLARSWGWSESTIENLDDRPHWKIKRVKKNHNDLIQYLMASYRNLLQFVRNHKVNASIVPQDMAVLTRKLYTAFEDLPGKVIFLNSASASDLSEKALTFVEVRKDNINFKPGWYLLNHAPNVKAFTAPRHSEFGETLPKIVAWAYFNGLLTPKTKNYLKSDNVRLKALQRFIKDLCNTFPLKQVSASQQELIEHCKIRQLFIAINLSCDVTQDLPADREIYRKGILTGDLLNITSSDNQFIGSLDVIYRNRWGEIRTLHFEGDDALIRLLKVLTHKIPRTSTELRRVNIFCYAKHYQKELQSVVQSLIFRTLGIEEKIRINETNMASLIRYTGHGWSKLFQKNAEKPELRLLKENNAIYPKEIAVFAAEGFLQFFFEDNQDRSFNVYILDEKNHIEVYRSCIGNKSQKINEINQIYQSAGLNTDNNPYRIVKHHFNYPQFYQLLPVQGKVQIVPFRHQLKMT</sequence>
<dbReference type="Pfam" id="PF12633">
    <property type="entry name" value="Adenyl_cycl_N"/>
    <property type="match status" value="1"/>
</dbReference>
<organism evidence="2 3">
    <name type="scientific">Actinobacillus delphinicola</name>
    <dbReference type="NCBI Taxonomy" id="51161"/>
    <lineage>
        <taxon>Bacteria</taxon>
        <taxon>Pseudomonadati</taxon>
        <taxon>Pseudomonadota</taxon>
        <taxon>Gammaproteobacteria</taxon>
        <taxon>Pasteurellales</taxon>
        <taxon>Pasteurellaceae</taxon>
        <taxon>Actinobacillus</taxon>
    </lineage>
</organism>
<dbReference type="PIRSF" id="PIRSF001444">
    <property type="entry name" value="Adenylate_cycl"/>
    <property type="match status" value="1"/>
</dbReference>
<evidence type="ECO:0000259" key="1">
    <source>
        <dbReference type="Pfam" id="PF12633"/>
    </source>
</evidence>
<dbReference type="EMBL" id="LR134510">
    <property type="protein sequence ID" value="VEJ09273.1"/>
    <property type="molecule type" value="Genomic_DNA"/>
</dbReference>
<accession>A0A448TTW0</accession>
<name>A0A448TTW0_9PAST</name>
<dbReference type="EC" id="4.6.1.1" evidence="2"/>
<keyword evidence="2" id="KW-0456">Lyase</keyword>
<dbReference type="InterPro" id="IPR000274">
    <property type="entry name" value="Adenylate_cyclase_1"/>
</dbReference>
<gene>
    <name evidence="2" type="primary">cyaA</name>
    <name evidence="2" type="ORF">NCTC12871_00718</name>
</gene>
<dbReference type="InterPro" id="IPR024685">
    <property type="entry name" value="Adenylate_cyclase_1_N"/>
</dbReference>
<dbReference type="Proteomes" id="UP000279799">
    <property type="component" value="Chromosome"/>
</dbReference>
<dbReference type="PANTHER" id="PTHR38760">
    <property type="entry name" value="ADENYLATE CYCLASE"/>
    <property type="match status" value="1"/>
</dbReference>
<dbReference type="OrthoDB" id="5571448at2"/>
<dbReference type="AlphaFoldDB" id="A0A448TTW0"/>
<feature type="domain" description="Adenylate cyclase class-I N-terminal" evidence="1">
    <location>
        <begin position="9"/>
        <end position="211"/>
    </location>
</feature>
<evidence type="ECO:0000313" key="2">
    <source>
        <dbReference type="EMBL" id="VEJ09273.1"/>
    </source>
</evidence>